<name>A0ABY6HR70_9ARCH</name>
<keyword evidence="4" id="KW-0677">Repeat</keyword>
<dbReference type="Proteomes" id="UP001208689">
    <property type="component" value="Chromosome"/>
</dbReference>
<gene>
    <name evidence="9" type="ORF">NEF87_002290</name>
</gene>
<feature type="domain" description="4Fe-4S ferredoxin-type" evidence="8">
    <location>
        <begin position="74"/>
        <end position="103"/>
    </location>
</feature>
<keyword evidence="10" id="KW-1185">Reference proteome</keyword>
<evidence type="ECO:0000256" key="7">
    <source>
        <dbReference type="ARBA" id="ARBA00023014"/>
    </source>
</evidence>
<keyword evidence="6" id="KW-0408">Iron</keyword>
<keyword evidence="5" id="KW-0813">Transport</keyword>
<keyword evidence="2" id="KW-0004">4Fe-4S</keyword>
<dbReference type="PANTHER" id="PTHR43724">
    <property type="entry name" value="PYRUVATE SYNTHASE SUBUNIT PORD"/>
    <property type="match status" value="1"/>
</dbReference>
<evidence type="ECO:0000259" key="8">
    <source>
        <dbReference type="PROSITE" id="PS51379"/>
    </source>
</evidence>
<dbReference type="PROSITE" id="PS00198">
    <property type="entry name" value="4FE4S_FER_1"/>
    <property type="match status" value="1"/>
</dbReference>
<evidence type="ECO:0000256" key="4">
    <source>
        <dbReference type="ARBA" id="ARBA00022737"/>
    </source>
</evidence>
<dbReference type="PROSITE" id="PS51379">
    <property type="entry name" value="4FE4S_FER_2"/>
    <property type="match status" value="1"/>
</dbReference>
<evidence type="ECO:0000256" key="2">
    <source>
        <dbReference type="ARBA" id="ARBA00022485"/>
    </source>
</evidence>
<evidence type="ECO:0000313" key="9">
    <source>
        <dbReference type="EMBL" id="UYP46005.1"/>
    </source>
</evidence>
<organism evidence="9 10">
    <name type="scientific">Candidatus Lokiarchaeum ossiferum</name>
    <dbReference type="NCBI Taxonomy" id="2951803"/>
    <lineage>
        <taxon>Archaea</taxon>
        <taxon>Promethearchaeati</taxon>
        <taxon>Promethearchaeota</taxon>
        <taxon>Promethearchaeia</taxon>
        <taxon>Promethearchaeales</taxon>
        <taxon>Promethearchaeaceae</taxon>
        <taxon>Candidatus Lokiarchaeum</taxon>
    </lineage>
</organism>
<evidence type="ECO:0000256" key="6">
    <source>
        <dbReference type="ARBA" id="ARBA00023004"/>
    </source>
</evidence>
<dbReference type="EMBL" id="CP104013">
    <property type="protein sequence ID" value="UYP46005.1"/>
    <property type="molecule type" value="Genomic_DNA"/>
</dbReference>
<keyword evidence="7" id="KW-0411">Iron-sulfur</keyword>
<dbReference type="SUPFAM" id="SSF54862">
    <property type="entry name" value="4Fe-4S ferredoxins"/>
    <property type="match status" value="1"/>
</dbReference>
<sequence length="111" mass="12282">MVFTEKDANYEKNISRSILASMQTPAVGEAGKTGSWRTVRPVIDASRCTVVKTGKPTCHFCWMYCPENTVTRTIPPTFNLDYCKGCGICATECPTKCIEMVSEKESRDGVC</sequence>
<keyword evidence="3" id="KW-0479">Metal-binding</keyword>
<comment type="cofactor">
    <cofactor evidence="1">
        <name>[4Fe-4S] cluster</name>
        <dbReference type="ChEBI" id="CHEBI:49883"/>
    </cofactor>
</comment>
<evidence type="ECO:0000256" key="5">
    <source>
        <dbReference type="ARBA" id="ARBA00022982"/>
    </source>
</evidence>
<dbReference type="Pfam" id="PF00037">
    <property type="entry name" value="Fer4"/>
    <property type="match status" value="1"/>
</dbReference>
<proteinExistence type="predicted"/>
<dbReference type="InterPro" id="IPR017900">
    <property type="entry name" value="4Fe4S_Fe_S_CS"/>
</dbReference>
<reference evidence="9" key="1">
    <citation type="submission" date="2022-09" db="EMBL/GenBank/DDBJ databases">
        <title>Actin cytoskeleton and complex cell architecture in an #Asgard archaeon.</title>
        <authorList>
            <person name="Ponce Toledo R.I."/>
            <person name="Schleper C."/>
            <person name="Rodrigues Oliveira T."/>
            <person name="Wollweber F."/>
            <person name="Xu J."/>
            <person name="Rittmann S."/>
            <person name="Klingl A."/>
            <person name="Pilhofer M."/>
        </authorList>
    </citation>
    <scope>NUCLEOTIDE SEQUENCE</scope>
    <source>
        <strain evidence="9">B-35</strain>
    </source>
</reference>
<protein>
    <recommendedName>
        <fullName evidence="8">4Fe-4S ferredoxin-type domain-containing protein</fullName>
    </recommendedName>
</protein>
<keyword evidence="5" id="KW-0249">Electron transport</keyword>
<accession>A0ABY6HR70</accession>
<dbReference type="NCBIfam" id="TIGR02179">
    <property type="entry name" value="PorD_KorD"/>
    <property type="match status" value="1"/>
</dbReference>
<dbReference type="PANTHER" id="PTHR43724:SF1">
    <property type="entry name" value="PYRUVATE SYNTHASE SUBUNIT PORD"/>
    <property type="match status" value="1"/>
</dbReference>
<dbReference type="Gene3D" id="3.30.70.20">
    <property type="match status" value="1"/>
</dbReference>
<dbReference type="InterPro" id="IPR011898">
    <property type="entry name" value="PorD_KorD"/>
</dbReference>
<evidence type="ECO:0000256" key="1">
    <source>
        <dbReference type="ARBA" id="ARBA00001966"/>
    </source>
</evidence>
<evidence type="ECO:0000313" key="10">
    <source>
        <dbReference type="Proteomes" id="UP001208689"/>
    </source>
</evidence>
<dbReference type="InterPro" id="IPR017896">
    <property type="entry name" value="4Fe4S_Fe-S-bd"/>
</dbReference>
<evidence type="ECO:0000256" key="3">
    <source>
        <dbReference type="ARBA" id="ARBA00022723"/>
    </source>
</evidence>